<keyword evidence="3" id="KW-1185">Reference proteome</keyword>
<evidence type="ECO:0000256" key="1">
    <source>
        <dbReference type="SAM" id="MobiDB-lite"/>
    </source>
</evidence>
<dbReference type="GeneID" id="16213900"/>
<dbReference type="InterPro" id="IPR057972">
    <property type="entry name" value="Terminase_7"/>
</dbReference>
<reference evidence="2 3" key="1">
    <citation type="submission" date="2013-02" db="EMBL/GenBank/DDBJ databases">
        <authorList>
            <person name="Balish M.F."/>
            <person name="Klepek H.N."/>
            <person name="Ahler R.M."/>
            <person name="Blakely T.M."/>
            <person name="Deihs M.E."/>
            <person name="Goebel E.J."/>
            <person name="Hausmann S.M."/>
            <person name="Henry C.A."/>
            <person name="Hoogendoorn J."/>
            <person name="Jeffers A.C."/>
            <person name="Light M.E."/>
            <person name="McCurdy K.A."/>
            <person name="Mize D.S."/>
            <person name="Moore C.R."/>
            <person name="Nestor P.M."/>
            <person name="Relko L.M."/>
            <person name="Brzoska R.M."/>
            <person name="Ream D.C."/>
            <person name="Actis L.A."/>
            <person name="Friedberg I."/>
            <person name="Janssen G.R."/>
            <person name="Bradley K.W."/>
            <person name="Khaja R."/>
            <person name="Lewis M.F."/>
            <person name="Barker L.P."/>
            <person name="Asai D.J."/>
            <person name="Bowman C.A."/>
            <person name="Russell D.A."/>
            <person name="Pope W.H."/>
            <person name="Jacobs-Sera D."/>
            <person name="Hendrix R.W."/>
            <person name="Hatfull G.F."/>
        </authorList>
    </citation>
    <scope>NUCLEOTIDE SEQUENCE [LARGE SCALE GENOMIC DNA]</scope>
</reference>
<feature type="region of interest" description="Disordered" evidence="1">
    <location>
        <begin position="1"/>
        <end position="23"/>
    </location>
</feature>
<organism evidence="2 3">
    <name type="scientific">Mycobacterium phage HINdeR</name>
    <dbReference type="NCBI Taxonomy" id="1327770"/>
    <lineage>
        <taxon>Viruses</taxon>
        <taxon>Duplodnaviria</taxon>
        <taxon>Heunggongvirae</taxon>
        <taxon>Uroviricota</taxon>
        <taxon>Caudoviricetes</taxon>
        <taxon>Timshelvirus</taxon>
        <taxon>Timshelvirus HINdeR</taxon>
    </lineage>
</organism>
<proteinExistence type="predicted"/>
<sequence>MGEFGPIPKRSDQRVRRNKPETPVTVLPVKGPVKAPAMGIPDAHPIVSQLWDSLAKSAQAQYYEPSDWAYARMALHFANREIWSGKPNGQILATINQMLTGLLVSEGDRRRMNLEIQRNNTDAVVTDIASMFKEQLGAQTRAQ</sequence>
<dbReference type="OrthoDB" id="16531at10239"/>
<dbReference type="EMBL" id="KC661275">
    <property type="protein sequence ID" value="AGK87481.1"/>
    <property type="molecule type" value="Genomic_DNA"/>
</dbReference>
<dbReference type="Proteomes" id="UP000013551">
    <property type="component" value="Segment"/>
</dbReference>
<evidence type="ECO:0008006" key="4">
    <source>
        <dbReference type="Google" id="ProtNLM"/>
    </source>
</evidence>
<dbReference type="KEGG" id="vg:16213900"/>
<gene>
    <name evidence="2" type="primary">2</name>
    <name evidence="2" type="ORF">PBI_HINDER_2</name>
</gene>
<feature type="compositionally biased region" description="Basic and acidic residues" evidence="1">
    <location>
        <begin position="9"/>
        <end position="20"/>
    </location>
</feature>
<name>R4JNZ1_9CAUD</name>
<dbReference type="RefSeq" id="YP_008051854.1">
    <property type="nucleotide sequence ID" value="NC_021308.1"/>
</dbReference>
<evidence type="ECO:0000313" key="3">
    <source>
        <dbReference type="Proteomes" id="UP000013551"/>
    </source>
</evidence>
<protein>
    <recommendedName>
        <fullName evidence="4">Terminase small subunit</fullName>
    </recommendedName>
</protein>
<accession>R4JNZ1</accession>
<evidence type="ECO:0000313" key="2">
    <source>
        <dbReference type="EMBL" id="AGK87481.1"/>
    </source>
</evidence>
<dbReference type="Pfam" id="PF25673">
    <property type="entry name" value="Terminase_7"/>
    <property type="match status" value="1"/>
</dbReference>